<dbReference type="InterPro" id="IPR051018">
    <property type="entry name" value="Bacteriophage_GH24"/>
</dbReference>
<keyword evidence="2 7" id="KW-0929">Antimicrobial</keyword>
<evidence type="ECO:0000256" key="6">
    <source>
        <dbReference type="ARBA" id="ARBA00023295"/>
    </source>
</evidence>
<dbReference type="InterPro" id="IPR023346">
    <property type="entry name" value="Lysozyme-like_dom_sf"/>
</dbReference>
<dbReference type="Proteomes" id="UP000007394">
    <property type="component" value="Chromosome"/>
</dbReference>
<comment type="catalytic activity">
    <reaction evidence="1 7">
        <text>Hydrolysis of (1-&gt;4)-beta-linkages between N-acetylmuramic acid and N-acetyl-D-glucosamine residues in a peptidoglycan and between N-acetyl-D-glucosamine residues in chitodextrins.</text>
        <dbReference type="EC" id="3.2.1.17"/>
    </reaction>
</comment>
<dbReference type="InterPro" id="IPR034690">
    <property type="entry name" value="Endolysin_T4_type"/>
</dbReference>
<dbReference type="GO" id="GO:0003796">
    <property type="term" value="F:lysozyme activity"/>
    <property type="evidence" value="ECO:0007669"/>
    <property type="project" value="UniProtKB-EC"/>
</dbReference>
<dbReference type="Gene3D" id="1.10.530.40">
    <property type="match status" value="1"/>
</dbReference>
<dbReference type="GO" id="GO:0042742">
    <property type="term" value="P:defense response to bacterium"/>
    <property type="evidence" value="ECO:0007669"/>
    <property type="project" value="UniProtKB-KW"/>
</dbReference>
<keyword evidence="6 7" id="KW-0326">Glycosidase</keyword>
<keyword evidence="4 7" id="KW-0378">Hydrolase</keyword>
<organism evidence="8 9">
    <name type="scientific">Ignavibacterium album (strain DSM 19864 / JCM 16511 / NBRC 101810 / Mat9-16)</name>
    <dbReference type="NCBI Taxonomy" id="945713"/>
    <lineage>
        <taxon>Bacteria</taxon>
        <taxon>Pseudomonadati</taxon>
        <taxon>Ignavibacteriota</taxon>
        <taxon>Ignavibacteria</taxon>
        <taxon>Ignavibacteriales</taxon>
        <taxon>Ignavibacteriaceae</taxon>
        <taxon>Ignavibacterium</taxon>
    </lineage>
</organism>
<dbReference type="PANTHER" id="PTHR38107">
    <property type="match status" value="1"/>
</dbReference>
<reference evidence="8 9" key="1">
    <citation type="journal article" date="2012" name="Front. Microbiol.">
        <title>Complete genome of Ignavibacterium album, a metabolically versatile, flagellated, facultative anaerobe from the phylum Chlorobi.</title>
        <authorList>
            <person name="Liu Z."/>
            <person name="Frigaard N.-U."/>
            <person name="Vogl K."/>
            <person name="Iino T."/>
            <person name="Ohkuma M."/>
            <person name="Overmann J."/>
            <person name="Bryant D.A."/>
        </authorList>
    </citation>
    <scope>NUCLEOTIDE SEQUENCE [LARGE SCALE GENOMIC DNA]</scope>
    <source>
        <strain evidence="9">DSM 19864 / JCM 16511 / NBRC 101810 / Mat9-16</strain>
    </source>
</reference>
<dbReference type="PANTHER" id="PTHR38107:SF3">
    <property type="entry name" value="LYSOZYME RRRD-RELATED"/>
    <property type="match status" value="1"/>
</dbReference>
<dbReference type="EMBL" id="CP003418">
    <property type="protein sequence ID" value="AFH47795.1"/>
    <property type="molecule type" value="Genomic_DNA"/>
</dbReference>
<proteinExistence type="inferred from homology"/>
<dbReference type="CDD" id="cd00737">
    <property type="entry name" value="lyz_endolysin_autolysin"/>
    <property type="match status" value="1"/>
</dbReference>
<comment type="similarity">
    <text evidence="7">Belongs to the glycosyl hydrolase 24 family.</text>
</comment>
<dbReference type="InterPro" id="IPR033907">
    <property type="entry name" value="Endolysin_autolysin"/>
</dbReference>
<evidence type="ECO:0000256" key="2">
    <source>
        <dbReference type="ARBA" id="ARBA00022529"/>
    </source>
</evidence>
<evidence type="ECO:0000256" key="4">
    <source>
        <dbReference type="ARBA" id="ARBA00022801"/>
    </source>
</evidence>
<evidence type="ECO:0000256" key="7">
    <source>
        <dbReference type="RuleBase" id="RU003788"/>
    </source>
</evidence>
<dbReference type="SUPFAM" id="SSF53955">
    <property type="entry name" value="Lysozyme-like"/>
    <property type="match status" value="1"/>
</dbReference>
<dbReference type="RefSeq" id="WP_014558955.1">
    <property type="nucleotide sequence ID" value="NC_017464.1"/>
</dbReference>
<dbReference type="HAMAP" id="MF_04110">
    <property type="entry name" value="ENDOLYSIN_T4"/>
    <property type="match status" value="1"/>
</dbReference>
<evidence type="ECO:0000256" key="3">
    <source>
        <dbReference type="ARBA" id="ARBA00022638"/>
    </source>
</evidence>
<evidence type="ECO:0000256" key="1">
    <source>
        <dbReference type="ARBA" id="ARBA00000632"/>
    </source>
</evidence>
<dbReference type="InterPro" id="IPR023347">
    <property type="entry name" value="Lysozyme_dom_sf"/>
</dbReference>
<dbReference type="KEGG" id="ial:IALB_0081"/>
<evidence type="ECO:0000313" key="8">
    <source>
        <dbReference type="EMBL" id="AFH47795.1"/>
    </source>
</evidence>
<gene>
    <name evidence="8" type="ordered locus">IALB_0081</name>
</gene>
<dbReference type="STRING" id="945713.IALB_0081"/>
<dbReference type="AlphaFoldDB" id="I0AFN8"/>
<dbReference type="EC" id="3.2.1.17" evidence="7"/>
<evidence type="ECO:0000256" key="5">
    <source>
        <dbReference type="ARBA" id="ARBA00023200"/>
    </source>
</evidence>
<name>I0AFN8_IGNAJ</name>
<keyword evidence="5" id="KW-1035">Host cytoplasm</keyword>
<keyword evidence="3 7" id="KW-0081">Bacteriolytic enzyme</keyword>
<sequence>MIRPNSTKTISKKGLDLIKKYEGLKLEAYRDPAGILTIGYGHTKTVKPGMVINKDMADLLLKIDVMDAENAVRVLVNIELSQNQFDALVSFVFNVGRKNFERSTLLKKLNEGKILEAGEEFMKWTKAKQPGGLKELPGLVKRRAEEKVLFLSKE</sequence>
<accession>I0AFN8</accession>
<dbReference type="InterPro" id="IPR002196">
    <property type="entry name" value="Glyco_hydro_24"/>
</dbReference>
<keyword evidence="9" id="KW-1185">Reference proteome</keyword>
<dbReference type="GO" id="GO:0016998">
    <property type="term" value="P:cell wall macromolecule catabolic process"/>
    <property type="evidence" value="ECO:0007669"/>
    <property type="project" value="InterPro"/>
</dbReference>
<dbReference type="GO" id="GO:0009253">
    <property type="term" value="P:peptidoglycan catabolic process"/>
    <property type="evidence" value="ECO:0007669"/>
    <property type="project" value="InterPro"/>
</dbReference>
<dbReference type="Pfam" id="PF00959">
    <property type="entry name" value="Phage_lysozyme"/>
    <property type="match status" value="1"/>
</dbReference>
<protein>
    <recommendedName>
        <fullName evidence="7">Lysozyme</fullName>
        <ecNumber evidence="7">3.2.1.17</ecNumber>
    </recommendedName>
</protein>
<dbReference type="OrthoDB" id="5327667at2"/>
<dbReference type="eggNOG" id="COG3772">
    <property type="taxonomic scope" value="Bacteria"/>
</dbReference>
<dbReference type="HOGENOM" id="CLU_091641_3_3_10"/>
<dbReference type="GO" id="GO:0031640">
    <property type="term" value="P:killing of cells of another organism"/>
    <property type="evidence" value="ECO:0007669"/>
    <property type="project" value="UniProtKB-KW"/>
</dbReference>
<evidence type="ECO:0000313" key="9">
    <source>
        <dbReference type="Proteomes" id="UP000007394"/>
    </source>
</evidence>